<evidence type="ECO:0000259" key="2">
    <source>
        <dbReference type="Pfam" id="PF03372"/>
    </source>
</evidence>
<keyword evidence="4" id="KW-1185">Reference proteome</keyword>
<comment type="caution">
    <text evidence="3">The sequence shown here is derived from an EMBL/GenBank/DDBJ whole genome shotgun (WGS) entry which is preliminary data.</text>
</comment>
<dbReference type="Gene3D" id="3.60.10.10">
    <property type="entry name" value="Endonuclease/exonuclease/phosphatase"/>
    <property type="match status" value="1"/>
</dbReference>
<reference evidence="3 4" key="1">
    <citation type="submission" date="2016-02" db="EMBL/GenBank/DDBJ databases">
        <title>Genome analysis of coral dinoflagellate symbionts highlights evolutionary adaptations to a symbiotic lifestyle.</title>
        <authorList>
            <person name="Aranda M."/>
            <person name="Li Y."/>
            <person name="Liew Y.J."/>
            <person name="Baumgarten S."/>
            <person name="Simakov O."/>
            <person name="Wilson M."/>
            <person name="Piel J."/>
            <person name="Ashoor H."/>
            <person name="Bougouffa S."/>
            <person name="Bajic V.B."/>
            <person name="Ryu T."/>
            <person name="Ravasi T."/>
            <person name="Bayer T."/>
            <person name="Micklem G."/>
            <person name="Kim H."/>
            <person name="Bhak J."/>
            <person name="Lajeunesse T.C."/>
            <person name="Voolstra C.R."/>
        </authorList>
    </citation>
    <scope>NUCLEOTIDE SEQUENCE [LARGE SCALE GENOMIC DNA]</scope>
    <source>
        <strain evidence="3 4">CCMP2467</strain>
    </source>
</reference>
<dbReference type="AlphaFoldDB" id="A0A1Q9F0W7"/>
<name>A0A1Q9F0W7_SYMMI</name>
<dbReference type="Pfam" id="PF03372">
    <property type="entry name" value="Exo_endo_phos"/>
    <property type="match status" value="1"/>
</dbReference>
<proteinExistence type="predicted"/>
<protein>
    <recommendedName>
        <fullName evidence="2">Endonuclease/exonuclease/phosphatase domain-containing protein</fullName>
    </recommendedName>
</protein>
<sequence>MYITAVQKGSRDPAERIFAVVRHGERAGETWSASRKRAFRRARHPAANVGGTWYRGKWHSAQSLGVQGSTEILSQPTATVKSPPRHRQLPRLQVISYNIGGFTAEGYDVFVDWLDKRCAADIVMVQETHWGLGREEKRWLLPGWIVISSPDAAARCSGVAVFMRRRLFADQQVSHVTWIPGRLMHIRHSAAKLHLDIIVGYQWVWQDKHAERTAKLRHHFWHQLSLLLQGLPTRNVLVMGADLNTQCRTVPGLIGRGLLPSTRKPDAELEAMLRERQLVLLNTWGRAAPSRCKTFENGSVASQLDFIGTWRRQAAFKEAHQQLRRVSRQQRRTLFEEQEIRTAIQGLRKWKAVPPSSLPAEIWLLDIEAGEYLSTKPQFAYCPGKAIDGAISRVAQHCARVRHRIRNKMGEADEVMRASCAREELDLVFGKGKPANSAETEEPAEDRQPKWKKTEGGKGPSRDGWWGGGNKRQWERATTNPAEVKLDPQTQHLVTTLTKAVLRHEADLTMYRADTSFVVFVDTSPHSCLQQIKDAGAVWQDLFSKGEVKRPLKQYLMPGIFKSLKEAMEAVITDDEKIQRCKAAGWMGDGRTALDPVWLSHVWDPQQKREVLSEMVLPRPHTEILRDLDVLMTHLLQEGVLLRFKSTKDLSLQTEAEVIPFLATISLRTQAAQEAHHILSRLVGCACCKLSGFRIKPERGQRSQMSKLLEQAYKGVDFCEWNQQDRGWSRGSA</sequence>
<feature type="region of interest" description="Disordered" evidence="1">
    <location>
        <begin position="432"/>
        <end position="473"/>
    </location>
</feature>
<dbReference type="Proteomes" id="UP000186817">
    <property type="component" value="Unassembled WGS sequence"/>
</dbReference>
<dbReference type="EMBL" id="LSRX01000030">
    <property type="protein sequence ID" value="OLQ13297.1"/>
    <property type="molecule type" value="Genomic_DNA"/>
</dbReference>
<dbReference type="InterPro" id="IPR005135">
    <property type="entry name" value="Endo/exonuclease/phosphatase"/>
</dbReference>
<dbReference type="InterPro" id="IPR036691">
    <property type="entry name" value="Endo/exonu/phosph_ase_sf"/>
</dbReference>
<organism evidence="3 4">
    <name type="scientific">Symbiodinium microadriaticum</name>
    <name type="common">Dinoflagellate</name>
    <name type="synonym">Zooxanthella microadriatica</name>
    <dbReference type="NCBI Taxonomy" id="2951"/>
    <lineage>
        <taxon>Eukaryota</taxon>
        <taxon>Sar</taxon>
        <taxon>Alveolata</taxon>
        <taxon>Dinophyceae</taxon>
        <taxon>Suessiales</taxon>
        <taxon>Symbiodiniaceae</taxon>
        <taxon>Symbiodinium</taxon>
    </lineage>
</organism>
<evidence type="ECO:0000256" key="1">
    <source>
        <dbReference type="SAM" id="MobiDB-lite"/>
    </source>
</evidence>
<evidence type="ECO:0000313" key="3">
    <source>
        <dbReference type="EMBL" id="OLQ13297.1"/>
    </source>
</evidence>
<dbReference type="GO" id="GO:0003824">
    <property type="term" value="F:catalytic activity"/>
    <property type="evidence" value="ECO:0007669"/>
    <property type="project" value="InterPro"/>
</dbReference>
<dbReference type="OrthoDB" id="441482at2759"/>
<feature type="domain" description="Endonuclease/exonuclease/phosphatase" evidence="2">
    <location>
        <begin position="95"/>
        <end position="273"/>
    </location>
</feature>
<evidence type="ECO:0000313" key="4">
    <source>
        <dbReference type="Proteomes" id="UP000186817"/>
    </source>
</evidence>
<feature type="compositionally biased region" description="Basic and acidic residues" evidence="1">
    <location>
        <begin position="445"/>
        <end position="456"/>
    </location>
</feature>
<accession>A0A1Q9F0W7</accession>
<gene>
    <name evidence="3" type="ORF">AK812_SmicGene2674</name>
</gene>
<dbReference type="SUPFAM" id="SSF56219">
    <property type="entry name" value="DNase I-like"/>
    <property type="match status" value="1"/>
</dbReference>